<evidence type="ECO:0000313" key="1">
    <source>
        <dbReference type="EMBL" id="GFO01337.1"/>
    </source>
</evidence>
<keyword evidence="2" id="KW-1185">Reference proteome</keyword>
<protein>
    <submittedName>
        <fullName evidence="1">Uncharacterized protein</fullName>
    </submittedName>
</protein>
<gene>
    <name evidence="1" type="ORF">PoB_002784200</name>
</gene>
<evidence type="ECO:0000313" key="2">
    <source>
        <dbReference type="Proteomes" id="UP000735302"/>
    </source>
</evidence>
<accession>A0AAV4A381</accession>
<comment type="caution">
    <text evidence="1">The sequence shown here is derived from an EMBL/GenBank/DDBJ whole genome shotgun (WGS) entry which is preliminary data.</text>
</comment>
<sequence length="87" mass="9462">MSCFCRNVRHSWSSTYCVRQVGKGAESVPYVVQMRRNGHWTSRRVGCDDTGRYSIGEGQGCHEFGSKHVAHVPLASHAVGARPGSGA</sequence>
<dbReference type="Proteomes" id="UP000735302">
    <property type="component" value="Unassembled WGS sequence"/>
</dbReference>
<organism evidence="1 2">
    <name type="scientific">Plakobranchus ocellatus</name>
    <dbReference type="NCBI Taxonomy" id="259542"/>
    <lineage>
        <taxon>Eukaryota</taxon>
        <taxon>Metazoa</taxon>
        <taxon>Spiralia</taxon>
        <taxon>Lophotrochozoa</taxon>
        <taxon>Mollusca</taxon>
        <taxon>Gastropoda</taxon>
        <taxon>Heterobranchia</taxon>
        <taxon>Euthyneura</taxon>
        <taxon>Panpulmonata</taxon>
        <taxon>Sacoglossa</taxon>
        <taxon>Placobranchoidea</taxon>
        <taxon>Plakobranchidae</taxon>
        <taxon>Plakobranchus</taxon>
    </lineage>
</organism>
<proteinExistence type="predicted"/>
<name>A0AAV4A381_9GAST</name>
<reference evidence="1 2" key="1">
    <citation type="journal article" date="2021" name="Elife">
        <title>Chloroplast acquisition without the gene transfer in kleptoplastic sea slugs, Plakobranchus ocellatus.</title>
        <authorList>
            <person name="Maeda T."/>
            <person name="Takahashi S."/>
            <person name="Yoshida T."/>
            <person name="Shimamura S."/>
            <person name="Takaki Y."/>
            <person name="Nagai Y."/>
            <person name="Toyoda A."/>
            <person name="Suzuki Y."/>
            <person name="Arimoto A."/>
            <person name="Ishii H."/>
            <person name="Satoh N."/>
            <person name="Nishiyama T."/>
            <person name="Hasebe M."/>
            <person name="Maruyama T."/>
            <person name="Minagawa J."/>
            <person name="Obokata J."/>
            <person name="Shigenobu S."/>
        </authorList>
    </citation>
    <scope>NUCLEOTIDE SEQUENCE [LARGE SCALE GENOMIC DNA]</scope>
</reference>
<dbReference type="EMBL" id="BLXT01003273">
    <property type="protein sequence ID" value="GFO01337.1"/>
    <property type="molecule type" value="Genomic_DNA"/>
</dbReference>
<dbReference type="AlphaFoldDB" id="A0AAV4A381"/>